<reference evidence="1" key="2">
    <citation type="journal article" date="2015" name="Fish Shellfish Immunol.">
        <title>Early steps in the European eel (Anguilla anguilla)-Vibrio vulnificus interaction in the gills: Role of the RtxA13 toxin.</title>
        <authorList>
            <person name="Callol A."/>
            <person name="Pajuelo D."/>
            <person name="Ebbesson L."/>
            <person name="Teles M."/>
            <person name="MacKenzie S."/>
            <person name="Amaro C."/>
        </authorList>
    </citation>
    <scope>NUCLEOTIDE SEQUENCE</scope>
</reference>
<dbReference type="AlphaFoldDB" id="A0A0E9U7D6"/>
<reference evidence="1" key="1">
    <citation type="submission" date="2014-11" db="EMBL/GenBank/DDBJ databases">
        <authorList>
            <person name="Amaro Gonzalez C."/>
        </authorList>
    </citation>
    <scope>NUCLEOTIDE SEQUENCE</scope>
</reference>
<sequence>MNTHQVAWFGSIFTLGGCAGGPGDRCC</sequence>
<name>A0A0E9U7D6_ANGAN</name>
<accession>A0A0E9U7D6</accession>
<dbReference type="EMBL" id="GBXM01047719">
    <property type="protein sequence ID" value="JAH60858.1"/>
    <property type="molecule type" value="Transcribed_RNA"/>
</dbReference>
<organism evidence="1">
    <name type="scientific">Anguilla anguilla</name>
    <name type="common">European freshwater eel</name>
    <name type="synonym">Muraena anguilla</name>
    <dbReference type="NCBI Taxonomy" id="7936"/>
    <lineage>
        <taxon>Eukaryota</taxon>
        <taxon>Metazoa</taxon>
        <taxon>Chordata</taxon>
        <taxon>Craniata</taxon>
        <taxon>Vertebrata</taxon>
        <taxon>Euteleostomi</taxon>
        <taxon>Actinopterygii</taxon>
        <taxon>Neopterygii</taxon>
        <taxon>Teleostei</taxon>
        <taxon>Anguilliformes</taxon>
        <taxon>Anguillidae</taxon>
        <taxon>Anguilla</taxon>
    </lineage>
</organism>
<protein>
    <submittedName>
        <fullName evidence="1">Uncharacterized protein</fullName>
    </submittedName>
</protein>
<evidence type="ECO:0000313" key="1">
    <source>
        <dbReference type="EMBL" id="JAH60858.1"/>
    </source>
</evidence>
<proteinExistence type="predicted"/>